<sequence length="78" mass="7820">MIPGPATPGEVETAAGAATTVRRPAGRAPAPQPRTGGPDRPRGRGAVAVGAFQLVEGLVALLRSGFYALATAEELRAA</sequence>
<evidence type="ECO:0000313" key="3">
    <source>
        <dbReference type="Proteomes" id="UP001501598"/>
    </source>
</evidence>
<evidence type="ECO:0000313" key="2">
    <source>
        <dbReference type="EMBL" id="GAA4552747.1"/>
    </source>
</evidence>
<proteinExistence type="predicted"/>
<gene>
    <name evidence="2" type="ORF">GCM10023175_47070</name>
</gene>
<reference evidence="3" key="1">
    <citation type="journal article" date="2019" name="Int. J. Syst. Evol. Microbiol.">
        <title>The Global Catalogue of Microorganisms (GCM) 10K type strain sequencing project: providing services to taxonomists for standard genome sequencing and annotation.</title>
        <authorList>
            <consortium name="The Broad Institute Genomics Platform"/>
            <consortium name="The Broad Institute Genome Sequencing Center for Infectious Disease"/>
            <person name="Wu L."/>
            <person name="Ma J."/>
        </authorList>
    </citation>
    <scope>NUCLEOTIDE SEQUENCE [LARGE SCALE GENOMIC DNA]</scope>
    <source>
        <strain evidence="3">JCM 17906</strain>
    </source>
</reference>
<comment type="caution">
    <text evidence="2">The sequence shown here is derived from an EMBL/GenBank/DDBJ whole genome shotgun (WGS) entry which is preliminary data.</text>
</comment>
<feature type="compositionally biased region" description="Low complexity" evidence="1">
    <location>
        <begin position="7"/>
        <end position="36"/>
    </location>
</feature>
<dbReference type="RefSeq" id="WP_345422527.1">
    <property type="nucleotide sequence ID" value="NZ_BAABGT010000075.1"/>
</dbReference>
<evidence type="ECO:0000256" key="1">
    <source>
        <dbReference type="SAM" id="MobiDB-lite"/>
    </source>
</evidence>
<dbReference type="Proteomes" id="UP001501598">
    <property type="component" value="Unassembled WGS sequence"/>
</dbReference>
<organism evidence="2 3">
    <name type="scientific">Pseudonocardia xishanensis</name>
    <dbReference type="NCBI Taxonomy" id="630995"/>
    <lineage>
        <taxon>Bacteria</taxon>
        <taxon>Bacillati</taxon>
        <taxon>Actinomycetota</taxon>
        <taxon>Actinomycetes</taxon>
        <taxon>Pseudonocardiales</taxon>
        <taxon>Pseudonocardiaceae</taxon>
        <taxon>Pseudonocardia</taxon>
    </lineage>
</organism>
<feature type="region of interest" description="Disordered" evidence="1">
    <location>
        <begin position="1"/>
        <end position="44"/>
    </location>
</feature>
<keyword evidence="3" id="KW-1185">Reference proteome</keyword>
<name>A0ABP8RWR0_9PSEU</name>
<protein>
    <submittedName>
        <fullName evidence="2">Uncharacterized protein</fullName>
    </submittedName>
</protein>
<dbReference type="EMBL" id="BAABGT010000075">
    <property type="protein sequence ID" value="GAA4552747.1"/>
    <property type="molecule type" value="Genomic_DNA"/>
</dbReference>
<accession>A0ABP8RWR0</accession>